<feature type="non-terminal residue" evidence="7">
    <location>
        <position position="1"/>
    </location>
</feature>
<evidence type="ECO:0000256" key="3">
    <source>
        <dbReference type="ARBA" id="ARBA00022618"/>
    </source>
</evidence>
<comment type="subcellular location">
    <subcellularLocation>
        <location evidence="1">Cytoplasm</location>
        <location evidence="1">Cytoskeleton</location>
        <location evidence="1">Spindle</location>
    </subcellularLocation>
</comment>
<keyword evidence="3" id="KW-0132">Cell division</keyword>
<proteinExistence type="inferred from homology"/>
<protein>
    <recommendedName>
        <fullName evidence="6">CLASP N-terminal domain-containing protein</fullName>
    </recommendedName>
</protein>
<comment type="similarity">
    <text evidence="2">Belongs to the CLASP family.</text>
</comment>
<dbReference type="GO" id="GO:0051301">
    <property type="term" value="P:cell division"/>
    <property type="evidence" value="ECO:0007669"/>
    <property type="project" value="UniProtKB-KW"/>
</dbReference>
<evidence type="ECO:0000256" key="5">
    <source>
        <dbReference type="ARBA" id="ARBA00022776"/>
    </source>
</evidence>
<accession>A0A1B7N7D1</accession>
<dbReference type="GO" id="GO:0005819">
    <property type="term" value="C:spindle"/>
    <property type="evidence" value="ECO:0007669"/>
    <property type="project" value="UniProtKB-SubCell"/>
</dbReference>
<dbReference type="Proteomes" id="UP000092154">
    <property type="component" value="Unassembled WGS sequence"/>
</dbReference>
<evidence type="ECO:0000256" key="2">
    <source>
        <dbReference type="ARBA" id="ARBA00009549"/>
    </source>
</evidence>
<keyword evidence="4" id="KW-0493">Microtubule</keyword>
<reference evidence="7 8" key="1">
    <citation type="submission" date="2016-06" db="EMBL/GenBank/DDBJ databases">
        <title>Comparative genomics of the ectomycorrhizal sister species Rhizopogon vinicolor and Rhizopogon vesiculosus (Basidiomycota: Boletales) reveals a divergence of the mating type B locus.</title>
        <authorList>
            <consortium name="DOE Joint Genome Institute"/>
            <person name="Mujic A.B."/>
            <person name="Kuo A."/>
            <person name="Tritt A."/>
            <person name="Lipzen A."/>
            <person name="Chen C."/>
            <person name="Johnson J."/>
            <person name="Sharma A."/>
            <person name="Barry K."/>
            <person name="Grigoriev I.V."/>
            <person name="Spatafora J.W."/>
        </authorList>
    </citation>
    <scope>NUCLEOTIDE SEQUENCE [LARGE SCALE GENOMIC DNA]</scope>
    <source>
        <strain evidence="7 8">AM-OR11-026</strain>
    </source>
</reference>
<dbReference type="InterPro" id="IPR016024">
    <property type="entry name" value="ARM-type_fold"/>
</dbReference>
<sequence length="164" mass="17701">EMIAGIRSLSTPLNNAINSERSRLSAAAIELVSSLSAGLGPAFEPLVSLFFPALLGLCARTNTVFTRRAKACIFVVIENTQSPCLLPYLTGSVNNKSASLRLIAAKGVLACLNLFKSLDDTRAHLIKDVIELTARDTRADVRKAGENILEAYKAILPDNVERFV</sequence>
<dbReference type="InterPro" id="IPR024395">
    <property type="entry name" value="CLASP_N_dom"/>
</dbReference>
<keyword evidence="5" id="KW-0498">Mitosis</keyword>
<gene>
    <name evidence="7" type="ORF">K503DRAFT_655185</name>
</gene>
<dbReference type="GO" id="GO:0005874">
    <property type="term" value="C:microtubule"/>
    <property type="evidence" value="ECO:0007669"/>
    <property type="project" value="UniProtKB-KW"/>
</dbReference>
<dbReference type="InterPro" id="IPR011989">
    <property type="entry name" value="ARM-like"/>
</dbReference>
<dbReference type="OrthoDB" id="46159at2759"/>
<feature type="domain" description="CLASP N-terminal" evidence="6">
    <location>
        <begin position="2"/>
        <end position="158"/>
    </location>
</feature>
<name>A0A1B7N7D1_9AGAM</name>
<feature type="non-terminal residue" evidence="7">
    <location>
        <position position="164"/>
    </location>
</feature>
<evidence type="ECO:0000313" key="8">
    <source>
        <dbReference type="Proteomes" id="UP000092154"/>
    </source>
</evidence>
<dbReference type="AlphaFoldDB" id="A0A1B7N7D1"/>
<dbReference type="SUPFAM" id="SSF48371">
    <property type="entry name" value="ARM repeat"/>
    <property type="match status" value="1"/>
</dbReference>
<evidence type="ECO:0000256" key="1">
    <source>
        <dbReference type="ARBA" id="ARBA00004186"/>
    </source>
</evidence>
<keyword evidence="8" id="KW-1185">Reference proteome</keyword>
<dbReference type="Pfam" id="PF12348">
    <property type="entry name" value="CLASP_N"/>
    <property type="match status" value="1"/>
</dbReference>
<evidence type="ECO:0000313" key="7">
    <source>
        <dbReference type="EMBL" id="OAX40750.1"/>
    </source>
</evidence>
<organism evidence="7 8">
    <name type="scientific">Rhizopogon vinicolor AM-OR11-026</name>
    <dbReference type="NCBI Taxonomy" id="1314800"/>
    <lineage>
        <taxon>Eukaryota</taxon>
        <taxon>Fungi</taxon>
        <taxon>Dikarya</taxon>
        <taxon>Basidiomycota</taxon>
        <taxon>Agaricomycotina</taxon>
        <taxon>Agaricomycetes</taxon>
        <taxon>Agaricomycetidae</taxon>
        <taxon>Boletales</taxon>
        <taxon>Suillineae</taxon>
        <taxon>Rhizopogonaceae</taxon>
        <taxon>Rhizopogon</taxon>
    </lineage>
</organism>
<evidence type="ECO:0000256" key="4">
    <source>
        <dbReference type="ARBA" id="ARBA00022701"/>
    </source>
</evidence>
<keyword evidence="5" id="KW-0131">Cell cycle</keyword>
<dbReference type="Gene3D" id="1.25.10.10">
    <property type="entry name" value="Leucine-rich Repeat Variant"/>
    <property type="match status" value="1"/>
</dbReference>
<dbReference type="InParanoid" id="A0A1B7N7D1"/>
<evidence type="ECO:0000259" key="6">
    <source>
        <dbReference type="Pfam" id="PF12348"/>
    </source>
</evidence>
<dbReference type="EMBL" id="KV448201">
    <property type="protein sequence ID" value="OAX40750.1"/>
    <property type="molecule type" value="Genomic_DNA"/>
</dbReference>